<sequence length="290" mass="32029">MKIKKELPYLLLILPAFITYTILTFIPLAMTFGLSLSNWNGSVIKDLKFAGLTNYMSAFSDVRMTTALKNTLFYAVMNPVCVTILAIPLALALNSRMPTRNFQRAAFFFPSVPSILILGYLWSYIMSPMEFGILNKFFGLFGLDAIPWLSSPKMAIWSVLIVSVWSMVGWHACIYIAQMQGISSDFYEAASIDGASKAQQFFRITLPLLRPAVASSTLLLLTSALKVYELPYALTKGGPGSATTMLTQIVIQTGFINKKYGAATAMSIIFCAIVAAIGFIQYKVTHKKEV</sequence>
<dbReference type="InterPro" id="IPR000515">
    <property type="entry name" value="MetI-like"/>
</dbReference>
<dbReference type="PROSITE" id="PS50928">
    <property type="entry name" value="ABC_TM1"/>
    <property type="match status" value="1"/>
</dbReference>
<keyword evidence="10" id="KW-1185">Reference proteome</keyword>
<gene>
    <name evidence="9" type="ORF">D7V94_20465</name>
</gene>
<dbReference type="Pfam" id="PF00528">
    <property type="entry name" value="BPD_transp_1"/>
    <property type="match status" value="1"/>
</dbReference>
<dbReference type="GO" id="GO:0005886">
    <property type="term" value="C:plasma membrane"/>
    <property type="evidence" value="ECO:0007669"/>
    <property type="project" value="UniProtKB-SubCell"/>
</dbReference>
<dbReference type="Gene3D" id="1.10.3720.10">
    <property type="entry name" value="MetI-like"/>
    <property type="match status" value="1"/>
</dbReference>
<evidence type="ECO:0000256" key="4">
    <source>
        <dbReference type="ARBA" id="ARBA00022692"/>
    </source>
</evidence>
<evidence type="ECO:0000313" key="10">
    <source>
        <dbReference type="Proteomes" id="UP000280696"/>
    </source>
</evidence>
<evidence type="ECO:0000256" key="5">
    <source>
        <dbReference type="ARBA" id="ARBA00022989"/>
    </source>
</evidence>
<dbReference type="EMBL" id="RAYQ01000036">
    <property type="protein sequence ID" value="RKI87762.1"/>
    <property type="molecule type" value="Genomic_DNA"/>
</dbReference>
<evidence type="ECO:0000256" key="7">
    <source>
        <dbReference type="RuleBase" id="RU363032"/>
    </source>
</evidence>
<keyword evidence="2 7" id="KW-0813">Transport</keyword>
<evidence type="ECO:0000259" key="8">
    <source>
        <dbReference type="PROSITE" id="PS50928"/>
    </source>
</evidence>
<evidence type="ECO:0000256" key="2">
    <source>
        <dbReference type="ARBA" id="ARBA00022448"/>
    </source>
</evidence>
<evidence type="ECO:0000256" key="3">
    <source>
        <dbReference type="ARBA" id="ARBA00022475"/>
    </source>
</evidence>
<dbReference type="GO" id="GO:0055085">
    <property type="term" value="P:transmembrane transport"/>
    <property type="evidence" value="ECO:0007669"/>
    <property type="project" value="InterPro"/>
</dbReference>
<reference evidence="9 10" key="1">
    <citation type="submission" date="2018-09" db="EMBL/GenBank/DDBJ databases">
        <title>Murine metabolic-syndrome-specific gut microbial biobank.</title>
        <authorList>
            <person name="Liu C."/>
        </authorList>
    </citation>
    <scope>NUCLEOTIDE SEQUENCE [LARGE SCALE GENOMIC DNA]</scope>
    <source>
        <strain evidence="9 10">0.1xD8-82</strain>
    </source>
</reference>
<comment type="subcellular location">
    <subcellularLocation>
        <location evidence="1 7">Cell membrane</location>
        <topology evidence="1 7">Multi-pass membrane protein</topology>
    </subcellularLocation>
</comment>
<feature type="domain" description="ABC transmembrane type-1" evidence="8">
    <location>
        <begin position="68"/>
        <end position="281"/>
    </location>
</feature>
<organism evidence="9 10">
    <name type="scientific">Parablautia intestinalis</name>
    <dbReference type="NCBI Taxonomy" id="2320100"/>
    <lineage>
        <taxon>Bacteria</taxon>
        <taxon>Bacillati</taxon>
        <taxon>Bacillota</taxon>
        <taxon>Clostridia</taxon>
        <taxon>Lachnospirales</taxon>
        <taxon>Lachnospiraceae</taxon>
        <taxon>Parablautia</taxon>
    </lineage>
</organism>
<dbReference type="InterPro" id="IPR035906">
    <property type="entry name" value="MetI-like_sf"/>
</dbReference>
<name>A0A3A9A812_9FIRM</name>
<evidence type="ECO:0000256" key="6">
    <source>
        <dbReference type="ARBA" id="ARBA00023136"/>
    </source>
</evidence>
<comment type="similarity">
    <text evidence="7">Belongs to the binding-protein-dependent transport system permease family.</text>
</comment>
<accession>A0A3A9A812</accession>
<protein>
    <submittedName>
        <fullName evidence="9">Sugar ABC transporter permease</fullName>
    </submittedName>
</protein>
<feature type="transmembrane region" description="Helical" evidence="7">
    <location>
        <begin position="260"/>
        <end position="280"/>
    </location>
</feature>
<dbReference type="RefSeq" id="WP_120472162.1">
    <property type="nucleotide sequence ID" value="NZ_CATAJS010000064.1"/>
</dbReference>
<dbReference type="Proteomes" id="UP000280696">
    <property type="component" value="Unassembled WGS sequence"/>
</dbReference>
<keyword evidence="6 7" id="KW-0472">Membrane</keyword>
<dbReference type="PANTHER" id="PTHR30193:SF37">
    <property type="entry name" value="INNER MEMBRANE ABC TRANSPORTER PERMEASE PROTEIN YCJO"/>
    <property type="match status" value="1"/>
</dbReference>
<keyword evidence="3" id="KW-1003">Cell membrane</keyword>
<comment type="caution">
    <text evidence="9">The sequence shown here is derived from an EMBL/GenBank/DDBJ whole genome shotgun (WGS) entry which is preliminary data.</text>
</comment>
<keyword evidence="4 7" id="KW-0812">Transmembrane</keyword>
<feature type="transmembrane region" description="Helical" evidence="7">
    <location>
        <begin position="72"/>
        <end position="93"/>
    </location>
</feature>
<evidence type="ECO:0000313" key="9">
    <source>
        <dbReference type="EMBL" id="RKI87762.1"/>
    </source>
</evidence>
<feature type="transmembrane region" description="Helical" evidence="7">
    <location>
        <begin position="105"/>
        <end position="125"/>
    </location>
</feature>
<dbReference type="PANTHER" id="PTHR30193">
    <property type="entry name" value="ABC TRANSPORTER PERMEASE PROTEIN"/>
    <property type="match status" value="1"/>
</dbReference>
<dbReference type="OrthoDB" id="367897at2"/>
<dbReference type="InterPro" id="IPR051393">
    <property type="entry name" value="ABC_transporter_permease"/>
</dbReference>
<keyword evidence="5 7" id="KW-1133">Transmembrane helix</keyword>
<proteinExistence type="inferred from homology"/>
<dbReference type="SUPFAM" id="SSF161098">
    <property type="entry name" value="MetI-like"/>
    <property type="match status" value="1"/>
</dbReference>
<dbReference type="CDD" id="cd06261">
    <property type="entry name" value="TM_PBP2"/>
    <property type="match status" value="1"/>
</dbReference>
<feature type="transmembrane region" description="Helical" evidence="7">
    <location>
        <begin position="7"/>
        <end position="30"/>
    </location>
</feature>
<dbReference type="AlphaFoldDB" id="A0A3A9A812"/>
<feature type="transmembrane region" description="Helical" evidence="7">
    <location>
        <begin position="154"/>
        <end position="177"/>
    </location>
</feature>
<evidence type="ECO:0000256" key="1">
    <source>
        <dbReference type="ARBA" id="ARBA00004651"/>
    </source>
</evidence>